<comment type="caution">
    <text evidence="6">The sequence shown here is derived from an EMBL/GenBank/DDBJ whole genome shotgun (WGS) entry which is preliminary data.</text>
</comment>
<feature type="domain" description="Nitroreductase" evidence="5">
    <location>
        <begin position="24"/>
        <end position="78"/>
    </location>
</feature>
<keyword evidence="4" id="KW-0560">Oxidoreductase</keyword>
<accession>X0VLN1</accession>
<dbReference type="EMBL" id="BARS01038135">
    <property type="protein sequence ID" value="GAG19150.1"/>
    <property type="molecule type" value="Genomic_DNA"/>
</dbReference>
<dbReference type="Pfam" id="PF00881">
    <property type="entry name" value="Nitroreductase"/>
    <property type="match status" value="1"/>
</dbReference>
<sequence>MEIVMSARGWERQMSDVGTLLLGIQDAAYMAENMVIAAESLGLGSCYLGATPYYAGRIIEEYDLPSKVFPLVQLTMGYPAEDVPSRPRYPLEFTLFENRYPSFGPDEVARAMKKMDEGYLSQDYYRSLNARIPLSEGREETFRFDEYSWSEHISRKLGQWGKDPNELLTSLAKCGFRVSPEEKAS</sequence>
<evidence type="ECO:0000256" key="3">
    <source>
        <dbReference type="ARBA" id="ARBA00022643"/>
    </source>
</evidence>
<dbReference type="PANTHER" id="PTHR43425">
    <property type="entry name" value="OXYGEN-INSENSITIVE NADPH NITROREDUCTASE"/>
    <property type="match status" value="1"/>
</dbReference>
<gene>
    <name evidence="6" type="ORF">S01H1_58381</name>
</gene>
<evidence type="ECO:0000259" key="5">
    <source>
        <dbReference type="Pfam" id="PF00881"/>
    </source>
</evidence>
<dbReference type="Gene3D" id="3.40.109.10">
    <property type="entry name" value="NADH Oxidase"/>
    <property type="match status" value="1"/>
</dbReference>
<evidence type="ECO:0000256" key="2">
    <source>
        <dbReference type="ARBA" id="ARBA00022630"/>
    </source>
</evidence>
<evidence type="ECO:0000256" key="4">
    <source>
        <dbReference type="ARBA" id="ARBA00023002"/>
    </source>
</evidence>
<dbReference type="InterPro" id="IPR000415">
    <property type="entry name" value="Nitroreductase-like"/>
</dbReference>
<evidence type="ECO:0000313" key="6">
    <source>
        <dbReference type="EMBL" id="GAG19150.1"/>
    </source>
</evidence>
<comment type="similarity">
    <text evidence="1">Belongs to the flavin oxidoreductase frp family.</text>
</comment>
<dbReference type="AlphaFoldDB" id="X0VLN1"/>
<dbReference type="InterPro" id="IPR016446">
    <property type="entry name" value="Flavin_OxRdtase_Frp"/>
</dbReference>
<evidence type="ECO:0000256" key="1">
    <source>
        <dbReference type="ARBA" id="ARBA00008366"/>
    </source>
</evidence>
<dbReference type="GO" id="GO:0016491">
    <property type="term" value="F:oxidoreductase activity"/>
    <property type="evidence" value="ECO:0007669"/>
    <property type="project" value="UniProtKB-KW"/>
</dbReference>
<reference evidence="6" key="1">
    <citation type="journal article" date="2014" name="Front. Microbiol.">
        <title>High frequency of phylogenetically diverse reductive dehalogenase-homologous genes in deep subseafloor sedimentary metagenomes.</title>
        <authorList>
            <person name="Kawai M."/>
            <person name="Futagami T."/>
            <person name="Toyoda A."/>
            <person name="Takaki Y."/>
            <person name="Nishi S."/>
            <person name="Hori S."/>
            <person name="Arai W."/>
            <person name="Tsubouchi T."/>
            <person name="Morono Y."/>
            <person name="Uchiyama I."/>
            <person name="Ito T."/>
            <person name="Fujiyama A."/>
            <person name="Inagaki F."/>
            <person name="Takami H."/>
        </authorList>
    </citation>
    <scope>NUCLEOTIDE SEQUENCE</scope>
    <source>
        <strain evidence="6">Expedition CK06-06</strain>
    </source>
</reference>
<protein>
    <recommendedName>
        <fullName evidence="5">Nitroreductase domain-containing protein</fullName>
    </recommendedName>
</protein>
<dbReference type="InterPro" id="IPR029479">
    <property type="entry name" value="Nitroreductase"/>
</dbReference>
<keyword evidence="2" id="KW-0285">Flavoprotein</keyword>
<organism evidence="6">
    <name type="scientific">marine sediment metagenome</name>
    <dbReference type="NCBI Taxonomy" id="412755"/>
    <lineage>
        <taxon>unclassified sequences</taxon>
        <taxon>metagenomes</taxon>
        <taxon>ecological metagenomes</taxon>
    </lineage>
</organism>
<dbReference type="SUPFAM" id="SSF55469">
    <property type="entry name" value="FMN-dependent nitroreductase-like"/>
    <property type="match status" value="1"/>
</dbReference>
<name>X0VLN1_9ZZZZ</name>
<dbReference type="PANTHER" id="PTHR43425:SF2">
    <property type="entry name" value="OXYGEN-INSENSITIVE NADPH NITROREDUCTASE"/>
    <property type="match status" value="1"/>
</dbReference>
<keyword evidence="3" id="KW-0288">FMN</keyword>
<proteinExistence type="inferred from homology"/>